<feature type="region of interest" description="Disordered" evidence="1">
    <location>
        <begin position="68"/>
        <end position="90"/>
    </location>
</feature>
<dbReference type="AlphaFoldDB" id="F0EWT3"/>
<sequence length="172" mass="18345">MNDIYHLCRRVSAGCFVLLLAACSPSSDSDRASQPAQASTPAASAAANRIAAEVLNAASQADILHTSASEAASPDPLPAPGNAFPHTHTVPMPLDTPLSASEIAKLPPLPAECERYYRRVDACFAQQGEDAEELRRQNQDARLEALRQQPDQAACIALNQSFDQLAPHLSCQ</sequence>
<keyword evidence="3" id="KW-1185">Reference proteome</keyword>
<dbReference type="EMBL" id="AEWV01000006">
    <property type="protein sequence ID" value="EGC18164.1"/>
    <property type="molecule type" value="Genomic_DNA"/>
</dbReference>
<dbReference type="RefSeq" id="WP_003781245.1">
    <property type="nucleotide sequence ID" value="NZ_GL870929.1"/>
</dbReference>
<dbReference type="Proteomes" id="UP000004088">
    <property type="component" value="Unassembled WGS sequence"/>
</dbReference>
<evidence type="ECO:0000313" key="3">
    <source>
        <dbReference type="Proteomes" id="UP000004088"/>
    </source>
</evidence>
<organism evidence="2 3">
    <name type="scientific">Kingella denitrificans ATCC 33394</name>
    <dbReference type="NCBI Taxonomy" id="888741"/>
    <lineage>
        <taxon>Bacteria</taxon>
        <taxon>Pseudomonadati</taxon>
        <taxon>Pseudomonadota</taxon>
        <taxon>Betaproteobacteria</taxon>
        <taxon>Neisseriales</taxon>
        <taxon>Neisseriaceae</taxon>
        <taxon>Kingella</taxon>
    </lineage>
</organism>
<evidence type="ECO:0000313" key="2">
    <source>
        <dbReference type="EMBL" id="EGC18164.1"/>
    </source>
</evidence>
<proteinExistence type="predicted"/>
<accession>F0EWT3</accession>
<name>F0EWT3_9NEIS</name>
<reference evidence="2 3" key="1">
    <citation type="submission" date="2011-01" db="EMBL/GenBank/DDBJ databases">
        <authorList>
            <person name="Muzny D."/>
            <person name="Qin X."/>
            <person name="Deng J."/>
            <person name="Jiang H."/>
            <person name="Liu Y."/>
            <person name="Qu J."/>
            <person name="Song X.-Z."/>
            <person name="Zhang L."/>
            <person name="Thornton R."/>
            <person name="Coyle M."/>
            <person name="Francisco L."/>
            <person name="Jackson L."/>
            <person name="Javaid M."/>
            <person name="Korchina V."/>
            <person name="Kovar C."/>
            <person name="Mata R."/>
            <person name="Mathew T."/>
            <person name="Ngo R."/>
            <person name="Nguyen L."/>
            <person name="Nguyen N."/>
            <person name="Okwuonu G."/>
            <person name="Ongeri F."/>
            <person name="Pham C."/>
            <person name="Simmons D."/>
            <person name="Wilczek-Boney K."/>
            <person name="Hale W."/>
            <person name="Jakkamsetti A."/>
            <person name="Pham P."/>
            <person name="Ruth R."/>
            <person name="San Lucas F."/>
            <person name="Warren J."/>
            <person name="Zhang J."/>
            <person name="Zhao Z."/>
            <person name="Zhou C."/>
            <person name="Zhu D."/>
            <person name="Lee S."/>
            <person name="Bess C."/>
            <person name="Blankenburg K."/>
            <person name="Forbes L."/>
            <person name="Fu Q."/>
            <person name="Gubbala S."/>
            <person name="Hirani K."/>
            <person name="Jayaseelan J.C."/>
            <person name="Lara F."/>
            <person name="Munidasa M."/>
            <person name="Palculict T."/>
            <person name="Patil S."/>
            <person name="Pu L.-L."/>
            <person name="Saada N."/>
            <person name="Tang L."/>
            <person name="Weissenberger G."/>
            <person name="Zhu Y."/>
            <person name="Hemphill L."/>
            <person name="Shang Y."/>
            <person name="Youmans B."/>
            <person name="Ayvaz T."/>
            <person name="Ross M."/>
            <person name="Santibanez J."/>
            <person name="Aqrawi P."/>
            <person name="Gross S."/>
            <person name="Joshi V."/>
            <person name="Fowler G."/>
            <person name="Nazareth L."/>
            <person name="Reid J."/>
            <person name="Worley K."/>
            <person name="Petrosino J."/>
            <person name="Highlander S."/>
            <person name="Gibbs R."/>
        </authorList>
    </citation>
    <scope>NUCLEOTIDE SEQUENCE [LARGE SCALE GENOMIC DNA]</scope>
    <source>
        <strain evidence="2 3">ATCC 33394</strain>
    </source>
</reference>
<comment type="caution">
    <text evidence="2">The sequence shown here is derived from an EMBL/GenBank/DDBJ whole genome shotgun (WGS) entry which is preliminary data.</text>
</comment>
<protein>
    <submittedName>
        <fullName evidence="2">Uncharacterized protein</fullName>
    </submittedName>
</protein>
<evidence type="ECO:0000256" key="1">
    <source>
        <dbReference type="SAM" id="MobiDB-lite"/>
    </source>
</evidence>
<dbReference type="HOGENOM" id="CLU_130895_0_0_4"/>
<gene>
    <name evidence="2" type="ORF">HMPREF9098_0313</name>
</gene>
<dbReference type="STRING" id="888741.HMPREF9098_0313"/>